<evidence type="ECO:0000256" key="1">
    <source>
        <dbReference type="SAM" id="MobiDB-lite"/>
    </source>
</evidence>
<evidence type="ECO:0000313" key="2">
    <source>
        <dbReference type="EMBL" id="KAK6968924.1"/>
    </source>
</evidence>
<feature type="compositionally biased region" description="Pro residues" evidence="1">
    <location>
        <begin position="823"/>
        <end position="836"/>
    </location>
</feature>
<accession>A0AAV9Z1Q9</accession>
<organism evidence="2 3">
    <name type="scientific">Favolaschia claudopus</name>
    <dbReference type="NCBI Taxonomy" id="2862362"/>
    <lineage>
        <taxon>Eukaryota</taxon>
        <taxon>Fungi</taxon>
        <taxon>Dikarya</taxon>
        <taxon>Basidiomycota</taxon>
        <taxon>Agaricomycotina</taxon>
        <taxon>Agaricomycetes</taxon>
        <taxon>Agaricomycetidae</taxon>
        <taxon>Agaricales</taxon>
        <taxon>Marasmiineae</taxon>
        <taxon>Mycenaceae</taxon>
        <taxon>Favolaschia</taxon>
    </lineage>
</organism>
<dbReference type="EMBL" id="JAWWNJ010000240">
    <property type="protein sequence ID" value="KAK6968924.1"/>
    <property type="molecule type" value="Genomic_DNA"/>
</dbReference>
<sequence length="1174" mass="130135">MPRPLPPVQTPSFLGEPPSSPPGISQPSSTSATAGIQLCVSGLPYEHANSAAAHFKTLFPQILLDSRQKNPDRALPEWEHLSVTPANVKHAADFVLVAVHENVAPEPRPDLLHNLILAIRDGTNLTVDWTTGTGRDRPRIVNYKMQSKADAEAMEPLVKKYLKEHNITVISSTVGEFKFVGARISFDLAALKDVEELCKGEIIVKGRSLTCTAPRFNFQASMDHAVTQALGPNCILSSYMDLDGDVYGVALRKWDDVQKLQNIRTPQPAGVPMFHTLSPFIPIYFFNNRSAPASPTALMVAAQANSEQQTAQFQSLQSQVQMMMEQGIQTMGTVAQVVRSQNKVIESVNKSNAEIRNAIAVMHARSLASNELTYIRGEVSRLRSDKGNKEMMLMIADTDDKRKSQFHKLREMITSFEFPSLRTRLPLTAARRVVTQQLMSRLRPHLSFQPLLPKHAEQLDALLRSKIHELFSLPFPFNPSLLSLPLRSLGFDFPSIYVANGIAAIQGLMRDLNHHITLFRTMAHISLADWTCGINQCRHPFDGSSTLDSFLRQTSNLPTAWITAHCTLRDAGISVRATDLSHFSTGNVSLIHIYNALPIPLRGNIPRSLLTSLTGVGVIQLRDAASWDPPEFPSTYIPVLIPKDRSEVIPAQFRTRLAFTAWNNIEHWLRLFSMQSLLEAVLGHRDVVRSPNFVDSDGLPRLSQGLVRDPPPLADLWTLAMPRTSRQQYAEAAILALSRPRPAFPAFSSSPVPHVAASDGSQVPAAATFRVPRSVTFAAVAPHGTVQGSLDSMGASANIAAAEIYGLITATLLLSHSLPHAPPPPATAHLPGPPSPTIRSSPRIPSAPPSPANNIIYTDHLNSVRLLHSSLQSPFLPHSWDFVPNRSLYRWLRSLFTLPKHPSLPPRRTSLPFVLLPSQFRPSQWTPSCSTPPVDRYVDSALLPYLHHALMATRPILPRLQLSSLYSPYTPPEHPYFKASSSFSALTQLYARSAQLPTAVTLHKRGMLPNASCRKGCPVAETEHHIFVQCPAFASYRDHATAAVVLDTSRYLNDADVPLKTVREYTHLARRLFRDSASFWPQILSQYYLGLIPSWPPIHIPNNSPSDTQKIESTVFKIWHLASIRLAGRIWGEVLRHSRRGEKRMLSADDRFLETAKQVKGVLLPFMSSLATIP</sequence>
<feature type="region of interest" description="Disordered" evidence="1">
    <location>
        <begin position="1"/>
        <end position="30"/>
    </location>
</feature>
<protein>
    <recommendedName>
        <fullName evidence="4">Reverse transcriptase zinc-binding domain-containing protein</fullName>
    </recommendedName>
</protein>
<dbReference type="AlphaFoldDB" id="A0AAV9Z1Q9"/>
<name>A0AAV9Z1Q9_9AGAR</name>
<dbReference type="Proteomes" id="UP001362999">
    <property type="component" value="Unassembled WGS sequence"/>
</dbReference>
<gene>
    <name evidence="2" type="ORF">R3P38DRAFT_3508508</name>
</gene>
<feature type="region of interest" description="Disordered" evidence="1">
    <location>
        <begin position="823"/>
        <end position="852"/>
    </location>
</feature>
<keyword evidence="3" id="KW-1185">Reference proteome</keyword>
<evidence type="ECO:0008006" key="4">
    <source>
        <dbReference type="Google" id="ProtNLM"/>
    </source>
</evidence>
<reference evidence="2 3" key="1">
    <citation type="journal article" date="2024" name="J Genomics">
        <title>Draft genome sequencing and assembly of Favolaschia claudopus CIRM-BRFM 2984 isolated from oak limbs.</title>
        <authorList>
            <person name="Navarro D."/>
            <person name="Drula E."/>
            <person name="Chaduli D."/>
            <person name="Cazenave R."/>
            <person name="Ahrendt S."/>
            <person name="Wang J."/>
            <person name="Lipzen A."/>
            <person name="Daum C."/>
            <person name="Barry K."/>
            <person name="Grigoriev I.V."/>
            <person name="Favel A."/>
            <person name="Rosso M.N."/>
            <person name="Martin F."/>
        </authorList>
    </citation>
    <scope>NUCLEOTIDE SEQUENCE [LARGE SCALE GENOMIC DNA]</scope>
    <source>
        <strain evidence="2 3">CIRM-BRFM 2984</strain>
    </source>
</reference>
<evidence type="ECO:0000313" key="3">
    <source>
        <dbReference type="Proteomes" id="UP001362999"/>
    </source>
</evidence>
<comment type="caution">
    <text evidence="2">The sequence shown here is derived from an EMBL/GenBank/DDBJ whole genome shotgun (WGS) entry which is preliminary data.</text>
</comment>
<proteinExistence type="predicted"/>